<dbReference type="InterPro" id="IPR020904">
    <property type="entry name" value="Sc_DH/Rdtase_CS"/>
</dbReference>
<feature type="region of interest" description="Disordered" evidence="4">
    <location>
        <begin position="29"/>
        <end position="64"/>
    </location>
</feature>
<sequence length="224" mass="25023">METGGKAIRVIVFFNFYLFMIVTHTERERGAETQAEGEAGSMHREPDMGFDPGSPGSCPGPKAGAKLLRHPGIPRITLKTNFFATRNVCNELLPIIKPHDLQKKFQCETLTEEDLVDLMKKFVEDTSNEVHEREGWPNSAYGVSKLGVTVLSRILAWRLDEKRKVDRILLNACCPGWVKTDMGGPYGPRTVEEGAKTPVYLALLPPDATEPHGQLVHDKVVLNW</sequence>
<dbReference type="PANTHER" id="PTHR43963">
    <property type="entry name" value="CARBONYL REDUCTASE 1-RELATED"/>
    <property type="match status" value="1"/>
</dbReference>
<protein>
    <submittedName>
        <fullName evidence="5">(raccoon dog) hypothetical protein</fullName>
    </submittedName>
</protein>
<name>A0A811ZJF3_NYCPR</name>
<proteinExistence type="inferred from homology"/>
<comment type="caution">
    <text evidence="5">The sequence shown here is derived from an EMBL/GenBank/DDBJ whole genome shotgun (WGS) entry which is preliminary data.</text>
</comment>
<comment type="similarity">
    <text evidence="1">Belongs to the short-chain dehydrogenases/reductases (SDR) family.</text>
</comment>
<evidence type="ECO:0000313" key="6">
    <source>
        <dbReference type="Proteomes" id="UP000645828"/>
    </source>
</evidence>
<evidence type="ECO:0000256" key="3">
    <source>
        <dbReference type="ARBA" id="ARBA00023002"/>
    </source>
</evidence>
<evidence type="ECO:0000256" key="1">
    <source>
        <dbReference type="ARBA" id="ARBA00006484"/>
    </source>
</evidence>
<reference evidence="5" key="1">
    <citation type="submission" date="2020-12" db="EMBL/GenBank/DDBJ databases">
        <authorList>
            <consortium name="Molecular Ecology Group"/>
        </authorList>
    </citation>
    <scope>NUCLEOTIDE SEQUENCE</scope>
    <source>
        <strain evidence="5">TBG_1078</strain>
    </source>
</reference>
<keyword evidence="2" id="KW-0521">NADP</keyword>
<organism evidence="5 6">
    <name type="scientific">Nyctereutes procyonoides</name>
    <name type="common">Raccoon dog</name>
    <name type="synonym">Canis procyonoides</name>
    <dbReference type="NCBI Taxonomy" id="34880"/>
    <lineage>
        <taxon>Eukaryota</taxon>
        <taxon>Metazoa</taxon>
        <taxon>Chordata</taxon>
        <taxon>Craniata</taxon>
        <taxon>Vertebrata</taxon>
        <taxon>Euteleostomi</taxon>
        <taxon>Mammalia</taxon>
        <taxon>Eutheria</taxon>
        <taxon>Laurasiatheria</taxon>
        <taxon>Carnivora</taxon>
        <taxon>Caniformia</taxon>
        <taxon>Canidae</taxon>
        <taxon>Nyctereutes</taxon>
    </lineage>
</organism>
<evidence type="ECO:0000256" key="2">
    <source>
        <dbReference type="ARBA" id="ARBA00022857"/>
    </source>
</evidence>
<dbReference type="Gene3D" id="3.40.50.720">
    <property type="entry name" value="NAD(P)-binding Rossmann-like Domain"/>
    <property type="match status" value="1"/>
</dbReference>
<evidence type="ECO:0000313" key="5">
    <source>
        <dbReference type="EMBL" id="CAD7688815.1"/>
    </source>
</evidence>
<dbReference type="PROSITE" id="PS00061">
    <property type="entry name" value="ADH_SHORT"/>
    <property type="match status" value="1"/>
</dbReference>
<dbReference type="AlphaFoldDB" id="A0A811ZJF3"/>
<dbReference type="InterPro" id="IPR036291">
    <property type="entry name" value="NAD(P)-bd_dom_sf"/>
</dbReference>
<evidence type="ECO:0000256" key="4">
    <source>
        <dbReference type="SAM" id="MobiDB-lite"/>
    </source>
</evidence>
<keyword evidence="6" id="KW-1185">Reference proteome</keyword>
<keyword evidence="3" id="KW-0560">Oxidoreductase</keyword>
<dbReference type="Proteomes" id="UP000645828">
    <property type="component" value="Unassembled WGS sequence"/>
</dbReference>
<accession>A0A811ZJF3</accession>
<dbReference type="SUPFAM" id="SSF51735">
    <property type="entry name" value="NAD(P)-binding Rossmann-fold domains"/>
    <property type="match status" value="1"/>
</dbReference>
<gene>
    <name evidence="5" type="ORF">NYPRO_LOCUS21609</name>
</gene>
<dbReference type="EMBL" id="CAJHUB010000768">
    <property type="protein sequence ID" value="CAD7688815.1"/>
    <property type="molecule type" value="Genomic_DNA"/>
</dbReference>
<dbReference type="PANTHER" id="PTHR43963:SF3">
    <property type="entry name" value="CARBONYL REDUCTASE [NADPH] 3"/>
    <property type="match status" value="1"/>
</dbReference>
<dbReference type="GO" id="GO:0004090">
    <property type="term" value="F:carbonyl reductase (NADPH) activity"/>
    <property type="evidence" value="ECO:0007669"/>
    <property type="project" value="TreeGrafter"/>
</dbReference>